<dbReference type="InterPro" id="IPR013320">
    <property type="entry name" value="ConA-like_dom_sf"/>
</dbReference>
<dbReference type="SUPFAM" id="SSF49899">
    <property type="entry name" value="Concanavalin A-like lectins/glucanases"/>
    <property type="match status" value="1"/>
</dbReference>
<dbReference type="Proteomes" id="UP000292957">
    <property type="component" value="Unassembled WGS sequence"/>
</dbReference>
<dbReference type="Pfam" id="PF26113">
    <property type="entry name" value="GH16_XgeA"/>
    <property type="match status" value="1"/>
</dbReference>
<sequence length="285" mass="29914">MFVARVYLALLTYLVTPALGMTYSQTDSYQGSDFLSGFIHQAIADPTYGRNCVDQATALAQNLTNPSGDTLILRADDTTRLMTVVRGCGTWPASMWEVGQDWPSQGEIGILEGANDDGTDQATLHTGSNCTVGGTRTMAGTSTDDNCEVNATGNSGCGVKINDASSYGPTFNAVGGGFCAMEQSDAGVKVWLWSRNSGSIPSDVLGGATSRTADFPKTSCDMTSHFGPHNIVINLTFRGDLAGAVFAAGGCPGGLIRGLCTAYVDENPSAFANAYFDVAWITVYQ</sequence>
<feature type="chain" id="PRO_5020451143" evidence="1">
    <location>
        <begin position="21"/>
        <end position="285"/>
    </location>
</feature>
<dbReference type="GO" id="GO:0009251">
    <property type="term" value="P:glucan catabolic process"/>
    <property type="evidence" value="ECO:0007669"/>
    <property type="project" value="TreeGrafter"/>
</dbReference>
<accession>A0A4Q9M2X8</accession>
<protein>
    <submittedName>
        <fullName evidence="2">Laminarinase</fullName>
    </submittedName>
</protein>
<evidence type="ECO:0000313" key="2">
    <source>
        <dbReference type="EMBL" id="TBU21154.1"/>
    </source>
</evidence>
<gene>
    <name evidence="2" type="ORF">BD311DRAFT_783062</name>
</gene>
<dbReference type="AlphaFoldDB" id="A0A4Q9M2X8"/>
<dbReference type="OrthoDB" id="192832at2759"/>
<dbReference type="PANTHER" id="PTHR10963:SF24">
    <property type="entry name" value="GLYCOSIDASE C21B10.07-RELATED"/>
    <property type="match status" value="1"/>
</dbReference>
<reference evidence="2" key="1">
    <citation type="submission" date="2019-01" db="EMBL/GenBank/DDBJ databases">
        <title>Draft genome sequences of three monokaryotic isolates of the white-rot basidiomycete fungus Dichomitus squalens.</title>
        <authorList>
            <consortium name="DOE Joint Genome Institute"/>
            <person name="Lopez S.C."/>
            <person name="Andreopoulos B."/>
            <person name="Pangilinan J."/>
            <person name="Lipzen A."/>
            <person name="Riley R."/>
            <person name="Ahrendt S."/>
            <person name="Ng V."/>
            <person name="Barry K."/>
            <person name="Daum C."/>
            <person name="Grigoriev I.V."/>
            <person name="Hilden K.S."/>
            <person name="Makela M.R."/>
            <person name="de Vries R.P."/>
        </authorList>
    </citation>
    <scope>NUCLEOTIDE SEQUENCE [LARGE SCALE GENOMIC DNA]</scope>
    <source>
        <strain evidence="2">OM18370.1</strain>
    </source>
</reference>
<dbReference type="InterPro" id="IPR050546">
    <property type="entry name" value="Glycosyl_Hydrlase_16"/>
</dbReference>
<proteinExistence type="predicted"/>
<dbReference type="Gene3D" id="2.60.120.200">
    <property type="match status" value="2"/>
</dbReference>
<evidence type="ECO:0000256" key="1">
    <source>
        <dbReference type="SAM" id="SignalP"/>
    </source>
</evidence>
<dbReference type="EMBL" id="ML143701">
    <property type="protein sequence ID" value="TBU21154.1"/>
    <property type="molecule type" value="Genomic_DNA"/>
</dbReference>
<feature type="signal peptide" evidence="1">
    <location>
        <begin position="1"/>
        <end position="20"/>
    </location>
</feature>
<dbReference type="PANTHER" id="PTHR10963">
    <property type="entry name" value="GLYCOSYL HYDROLASE-RELATED"/>
    <property type="match status" value="1"/>
</dbReference>
<keyword evidence="1" id="KW-0732">Signal</keyword>
<organism evidence="2">
    <name type="scientific">Dichomitus squalens</name>
    <dbReference type="NCBI Taxonomy" id="114155"/>
    <lineage>
        <taxon>Eukaryota</taxon>
        <taxon>Fungi</taxon>
        <taxon>Dikarya</taxon>
        <taxon>Basidiomycota</taxon>
        <taxon>Agaricomycotina</taxon>
        <taxon>Agaricomycetes</taxon>
        <taxon>Polyporales</taxon>
        <taxon>Polyporaceae</taxon>
        <taxon>Dichomitus</taxon>
    </lineage>
</organism>
<name>A0A4Q9M2X8_9APHY</name>